<sequence length="93" mass="9673">MFVIPLALLLGIGPVEWTLDSLPGLLEKNVGFFLAVVLGQDSGRPAKGGSNLQVAAKSSCGMESSFALYGPLKTGFYSGPYGKNPGSLVTIVR</sequence>
<feature type="chain" id="PRO_5042025454" description="Transporter" evidence="1">
    <location>
        <begin position="18"/>
        <end position="93"/>
    </location>
</feature>
<dbReference type="AlphaFoldDB" id="A0AAE0N9H7"/>
<gene>
    <name evidence="2" type="ORF">B0H63DRAFT_265238</name>
</gene>
<protein>
    <recommendedName>
        <fullName evidence="4">Transporter</fullName>
    </recommendedName>
</protein>
<evidence type="ECO:0008006" key="4">
    <source>
        <dbReference type="Google" id="ProtNLM"/>
    </source>
</evidence>
<proteinExistence type="predicted"/>
<keyword evidence="3" id="KW-1185">Reference proteome</keyword>
<name>A0AAE0N9H7_9PEZI</name>
<comment type="caution">
    <text evidence="2">The sequence shown here is derived from an EMBL/GenBank/DDBJ whole genome shotgun (WGS) entry which is preliminary data.</text>
</comment>
<accession>A0AAE0N9H7</accession>
<dbReference type="Proteomes" id="UP001285441">
    <property type="component" value="Unassembled WGS sequence"/>
</dbReference>
<dbReference type="EMBL" id="JAULSW010000007">
    <property type="protein sequence ID" value="KAK3375058.1"/>
    <property type="molecule type" value="Genomic_DNA"/>
</dbReference>
<reference evidence="2" key="1">
    <citation type="journal article" date="2023" name="Mol. Phylogenet. Evol.">
        <title>Genome-scale phylogeny and comparative genomics of the fungal order Sordariales.</title>
        <authorList>
            <person name="Hensen N."/>
            <person name="Bonometti L."/>
            <person name="Westerberg I."/>
            <person name="Brannstrom I.O."/>
            <person name="Guillou S."/>
            <person name="Cros-Aarteil S."/>
            <person name="Calhoun S."/>
            <person name="Haridas S."/>
            <person name="Kuo A."/>
            <person name="Mondo S."/>
            <person name="Pangilinan J."/>
            <person name="Riley R."/>
            <person name="LaButti K."/>
            <person name="Andreopoulos B."/>
            <person name="Lipzen A."/>
            <person name="Chen C."/>
            <person name="Yan M."/>
            <person name="Daum C."/>
            <person name="Ng V."/>
            <person name="Clum A."/>
            <person name="Steindorff A."/>
            <person name="Ohm R.A."/>
            <person name="Martin F."/>
            <person name="Silar P."/>
            <person name="Natvig D.O."/>
            <person name="Lalanne C."/>
            <person name="Gautier V."/>
            <person name="Ament-Velasquez S.L."/>
            <person name="Kruys A."/>
            <person name="Hutchinson M.I."/>
            <person name="Powell A.J."/>
            <person name="Barry K."/>
            <person name="Miller A.N."/>
            <person name="Grigoriev I.V."/>
            <person name="Debuchy R."/>
            <person name="Gladieux P."/>
            <person name="Hiltunen Thoren M."/>
            <person name="Johannesson H."/>
        </authorList>
    </citation>
    <scope>NUCLEOTIDE SEQUENCE</scope>
    <source>
        <strain evidence="2">CBS 232.78</strain>
    </source>
</reference>
<evidence type="ECO:0000313" key="2">
    <source>
        <dbReference type="EMBL" id="KAK3375058.1"/>
    </source>
</evidence>
<feature type="signal peptide" evidence="1">
    <location>
        <begin position="1"/>
        <end position="17"/>
    </location>
</feature>
<reference evidence="2" key="2">
    <citation type="submission" date="2023-06" db="EMBL/GenBank/DDBJ databases">
        <authorList>
            <consortium name="Lawrence Berkeley National Laboratory"/>
            <person name="Haridas S."/>
            <person name="Hensen N."/>
            <person name="Bonometti L."/>
            <person name="Westerberg I."/>
            <person name="Brannstrom I.O."/>
            <person name="Guillou S."/>
            <person name="Cros-Aarteil S."/>
            <person name="Calhoun S."/>
            <person name="Kuo A."/>
            <person name="Mondo S."/>
            <person name="Pangilinan J."/>
            <person name="Riley R."/>
            <person name="LaButti K."/>
            <person name="Andreopoulos B."/>
            <person name="Lipzen A."/>
            <person name="Chen C."/>
            <person name="Yanf M."/>
            <person name="Daum C."/>
            <person name="Ng V."/>
            <person name="Clum A."/>
            <person name="Steindorff A."/>
            <person name="Ohm R."/>
            <person name="Martin F."/>
            <person name="Silar P."/>
            <person name="Natvig D."/>
            <person name="Lalanne C."/>
            <person name="Gautier V."/>
            <person name="Ament-velasquez S.L."/>
            <person name="Kruys A."/>
            <person name="Hutchinson M.I."/>
            <person name="Powell A.J."/>
            <person name="Barry K."/>
            <person name="Miller A.N."/>
            <person name="Grigoriev I.V."/>
            <person name="Debuchy R."/>
            <person name="Gladieux P."/>
            <person name="Thoren M.H."/>
            <person name="Johannesson H."/>
        </authorList>
    </citation>
    <scope>NUCLEOTIDE SEQUENCE</scope>
    <source>
        <strain evidence="2">CBS 232.78</strain>
    </source>
</reference>
<evidence type="ECO:0000256" key="1">
    <source>
        <dbReference type="SAM" id="SignalP"/>
    </source>
</evidence>
<evidence type="ECO:0000313" key="3">
    <source>
        <dbReference type="Proteomes" id="UP001285441"/>
    </source>
</evidence>
<keyword evidence="1" id="KW-0732">Signal</keyword>
<organism evidence="2 3">
    <name type="scientific">Podospora didyma</name>
    <dbReference type="NCBI Taxonomy" id="330526"/>
    <lineage>
        <taxon>Eukaryota</taxon>
        <taxon>Fungi</taxon>
        <taxon>Dikarya</taxon>
        <taxon>Ascomycota</taxon>
        <taxon>Pezizomycotina</taxon>
        <taxon>Sordariomycetes</taxon>
        <taxon>Sordariomycetidae</taxon>
        <taxon>Sordariales</taxon>
        <taxon>Podosporaceae</taxon>
        <taxon>Podospora</taxon>
    </lineage>
</organism>